<reference evidence="2 3" key="2">
    <citation type="submission" date="2018-12" db="EMBL/GenBank/DDBJ databases">
        <title>Rhizobacter gummiphilus sp. nov., a rubber-degrading bacterium isolated from the soil of a botanical garden in Japan.</title>
        <authorList>
            <person name="Shunsuke S.S."/>
        </authorList>
    </citation>
    <scope>NUCLEOTIDE SEQUENCE [LARGE SCALE GENOMIC DNA]</scope>
    <source>
        <strain evidence="2 3">S-16</strain>
    </source>
</reference>
<comment type="caution">
    <text evidence="2">The sequence shown here is derived from an EMBL/GenBank/DDBJ whole genome shotgun (WGS) entry which is preliminary data.</text>
</comment>
<sequence length="198" mass="22877">MNFSNHLQQQHRWPSEGRHILAQFDDTSVIVYQAYRPSIARHAIEHGRFGGPDFSFQRMSWIKPNFLWMMYRCGWGTKEGQEMILALRLKRPFFDELLAQAVESAYDPSVHPSREAWQAAVEGSEVRLQWDPDHSPSGARQSRRAIQLGLRGSMLRRMAHDDLLEVIDMTGFVAAQREHAQDDNRELQTPTEAVYPTA</sequence>
<name>A0A3N7IUH2_9BURK</name>
<proteinExistence type="predicted"/>
<dbReference type="OrthoDB" id="65842at2"/>
<dbReference type="EMBL" id="QUSW01000007">
    <property type="protein sequence ID" value="RQP22482.1"/>
    <property type="molecule type" value="Genomic_DNA"/>
</dbReference>
<dbReference type="PANTHER" id="PTHR38567">
    <property type="entry name" value="DUF4291 DOMAIN-CONTAINING PROTEIN"/>
    <property type="match status" value="1"/>
</dbReference>
<organism evidence="2 3">
    <name type="scientific">Piscinibacter terrae</name>
    <dbReference type="NCBI Taxonomy" id="2496871"/>
    <lineage>
        <taxon>Bacteria</taxon>
        <taxon>Pseudomonadati</taxon>
        <taxon>Pseudomonadota</taxon>
        <taxon>Betaproteobacteria</taxon>
        <taxon>Burkholderiales</taxon>
        <taxon>Sphaerotilaceae</taxon>
        <taxon>Piscinibacter</taxon>
    </lineage>
</organism>
<protein>
    <submittedName>
        <fullName evidence="2">DUF4291 domain-containing protein</fullName>
    </submittedName>
</protein>
<dbReference type="Pfam" id="PF14124">
    <property type="entry name" value="DUF4291"/>
    <property type="match status" value="1"/>
</dbReference>
<evidence type="ECO:0000313" key="2">
    <source>
        <dbReference type="EMBL" id="RQP22482.1"/>
    </source>
</evidence>
<dbReference type="InterPro" id="IPR025633">
    <property type="entry name" value="DUF4291"/>
</dbReference>
<keyword evidence="3" id="KW-1185">Reference proteome</keyword>
<gene>
    <name evidence="2" type="ORF">DZC73_22840</name>
</gene>
<accession>A0A3N7IUH2</accession>
<evidence type="ECO:0000313" key="3">
    <source>
        <dbReference type="Proteomes" id="UP000267464"/>
    </source>
</evidence>
<dbReference type="PANTHER" id="PTHR38567:SF1">
    <property type="entry name" value="DUF4291 DOMAIN-CONTAINING PROTEIN"/>
    <property type="match status" value="1"/>
</dbReference>
<dbReference type="Proteomes" id="UP000267464">
    <property type="component" value="Unassembled WGS sequence"/>
</dbReference>
<feature type="region of interest" description="Disordered" evidence="1">
    <location>
        <begin position="179"/>
        <end position="198"/>
    </location>
</feature>
<dbReference type="AlphaFoldDB" id="A0A3N7IUH2"/>
<dbReference type="RefSeq" id="WP_124542705.1">
    <property type="nucleotide sequence ID" value="NZ_QUSW01000007.1"/>
</dbReference>
<evidence type="ECO:0000256" key="1">
    <source>
        <dbReference type="SAM" id="MobiDB-lite"/>
    </source>
</evidence>
<reference evidence="2 3" key="1">
    <citation type="submission" date="2018-08" db="EMBL/GenBank/DDBJ databases">
        <authorList>
            <person name="Khan S.A."/>
            <person name="Jeon C.O."/>
            <person name="Chun B.H."/>
            <person name="Jeong S.E."/>
        </authorList>
    </citation>
    <scope>NUCLEOTIDE SEQUENCE [LARGE SCALE GENOMIC DNA]</scope>
    <source>
        <strain evidence="2 3">S-16</strain>
    </source>
</reference>